<keyword evidence="10" id="KW-1185">Reference proteome</keyword>
<feature type="transmembrane region" description="Helical" evidence="7">
    <location>
        <begin position="253"/>
        <end position="274"/>
    </location>
</feature>
<feature type="domain" description="ABC transmembrane type-1" evidence="8">
    <location>
        <begin position="58"/>
        <end position="274"/>
    </location>
</feature>
<feature type="transmembrane region" description="Helical" evidence="7">
    <location>
        <begin position="525"/>
        <end position="549"/>
    </location>
</feature>
<reference evidence="9" key="1">
    <citation type="submission" date="2020-12" db="EMBL/GenBank/DDBJ databases">
        <title>Bacterial taxonomy.</title>
        <authorList>
            <person name="Pan X."/>
        </authorList>
    </citation>
    <scope>NUCLEOTIDE SEQUENCE</scope>
    <source>
        <strain evidence="9">B2012</strain>
    </source>
</reference>
<evidence type="ECO:0000256" key="6">
    <source>
        <dbReference type="ARBA" id="ARBA00023136"/>
    </source>
</evidence>
<dbReference type="RefSeq" id="WP_198881139.1">
    <property type="nucleotide sequence ID" value="NZ_JAEKJA010000003.1"/>
</dbReference>
<evidence type="ECO:0000256" key="7">
    <source>
        <dbReference type="SAM" id="Phobius"/>
    </source>
</evidence>
<dbReference type="EMBL" id="JAEKJA010000003">
    <property type="protein sequence ID" value="MBJ3775263.1"/>
    <property type="molecule type" value="Genomic_DNA"/>
</dbReference>
<feature type="transmembrane region" description="Helical" evidence="7">
    <location>
        <begin position="303"/>
        <end position="332"/>
    </location>
</feature>
<evidence type="ECO:0000256" key="1">
    <source>
        <dbReference type="ARBA" id="ARBA00004651"/>
    </source>
</evidence>
<dbReference type="GO" id="GO:0055085">
    <property type="term" value="P:transmembrane transport"/>
    <property type="evidence" value="ECO:0007669"/>
    <property type="project" value="InterPro"/>
</dbReference>
<evidence type="ECO:0000259" key="8">
    <source>
        <dbReference type="PROSITE" id="PS50928"/>
    </source>
</evidence>
<organism evidence="9 10">
    <name type="scientific">Acuticoccus mangrovi</name>
    <dbReference type="NCBI Taxonomy" id="2796142"/>
    <lineage>
        <taxon>Bacteria</taxon>
        <taxon>Pseudomonadati</taxon>
        <taxon>Pseudomonadota</taxon>
        <taxon>Alphaproteobacteria</taxon>
        <taxon>Hyphomicrobiales</taxon>
        <taxon>Amorphaceae</taxon>
        <taxon>Acuticoccus</taxon>
    </lineage>
</organism>
<feature type="transmembrane region" description="Helical" evidence="7">
    <location>
        <begin position="149"/>
        <end position="173"/>
    </location>
</feature>
<evidence type="ECO:0000256" key="3">
    <source>
        <dbReference type="ARBA" id="ARBA00022475"/>
    </source>
</evidence>
<evidence type="ECO:0000256" key="4">
    <source>
        <dbReference type="ARBA" id="ARBA00022692"/>
    </source>
</evidence>
<dbReference type="Gene3D" id="1.10.3720.10">
    <property type="entry name" value="MetI-like"/>
    <property type="match status" value="2"/>
</dbReference>
<feature type="transmembrane region" description="Helical" evidence="7">
    <location>
        <begin position="471"/>
        <end position="494"/>
    </location>
</feature>
<comment type="subcellular location">
    <subcellularLocation>
        <location evidence="1">Cell membrane</location>
        <topology evidence="1">Multi-pass membrane protein</topology>
    </subcellularLocation>
</comment>
<feature type="transmembrane region" description="Helical" evidence="7">
    <location>
        <begin position="44"/>
        <end position="64"/>
    </location>
</feature>
<keyword evidence="5 7" id="KW-1133">Transmembrane helix</keyword>
<proteinExistence type="predicted"/>
<accession>A0A934IEW5</accession>
<dbReference type="Proteomes" id="UP000609531">
    <property type="component" value="Unassembled WGS sequence"/>
</dbReference>
<dbReference type="PANTHER" id="PTHR30183">
    <property type="entry name" value="MOLYBDENUM TRANSPORT SYSTEM PERMEASE PROTEIN MODB"/>
    <property type="match status" value="1"/>
</dbReference>
<evidence type="ECO:0000313" key="10">
    <source>
        <dbReference type="Proteomes" id="UP000609531"/>
    </source>
</evidence>
<evidence type="ECO:0000256" key="5">
    <source>
        <dbReference type="ARBA" id="ARBA00022989"/>
    </source>
</evidence>
<comment type="caution">
    <text evidence="9">The sequence shown here is derived from an EMBL/GenBank/DDBJ whole genome shotgun (WGS) entry which is preliminary data.</text>
</comment>
<feature type="transmembrane region" description="Helical" evidence="7">
    <location>
        <begin position="70"/>
        <end position="88"/>
    </location>
</feature>
<feature type="transmembrane region" description="Helical" evidence="7">
    <location>
        <begin position="210"/>
        <end position="230"/>
    </location>
</feature>
<dbReference type="AlphaFoldDB" id="A0A934IEW5"/>
<evidence type="ECO:0000313" key="9">
    <source>
        <dbReference type="EMBL" id="MBJ3775263.1"/>
    </source>
</evidence>
<gene>
    <name evidence="9" type="ORF">JCR33_06165</name>
</gene>
<keyword evidence="6 7" id="KW-0472">Membrane</keyword>
<dbReference type="InterPro" id="IPR035906">
    <property type="entry name" value="MetI-like_sf"/>
</dbReference>
<dbReference type="SUPFAM" id="SSF161098">
    <property type="entry name" value="MetI-like"/>
    <property type="match status" value="2"/>
</dbReference>
<feature type="domain" description="ABC transmembrane type-1" evidence="8">
    <location>
        <begin position="358"/>
        <end position="544"/>
    </location>
</feature>
<feature type="transmembrane region" description="Helical" evidence="7">
    <location>
        <begin position="392"/>
        <end position="415"/>
    </location>
</feature>
<dbReference type="PANTHER" id="PTHR30183:SF6">
    <property type="entry name" value="INNER MEMBRANE ABC TRANSPORTER PERMEASE PROTEIN YNJC"/>
    <property type="match status" value="1"/>
</dbReference>
<feature type="transmembrane region" description="Helical" evidence="7">
    <location>
        <begin position="109"/>
        <end position="129"/>
    </location>
</feature>
<name>A0A934IEW5_9HYPH</name>
<sequence>MSGRGWRVAAAMVALAAMLPVAAGLVGILAPAFGHLPALGHRGVSLAPFAALFAAPGIATSVLLSAATGLAATALGVGLTMLLLAASYGGRSLVVAERLLAPILSVPHAAAAAGFVFLFAPTGFVLRLLSPWPSGLEAPPDIALVGDPYGIALVLALAMKETPFLFMMALVALSQVEAAGRVGVARSLGYGRMAAFLHAAWPLVYRQMRLPVLAVLAFAASVVDVVMILGPRQPAPLGGRIVTWLQAADLDGWFLGSAGAVAMMGLVLLLVGLWRAGEAVAGRAAARLRLGGRRWRRDRVARVAVLGFGAVAVAAMAVSFAGLMLQSVAGYWPFPDVLPATVGLAVWQRRLAMAAATLGDTLTIALAATAAALPLAVVLVEAARRGGVSTRLVYVPLIVPQVAFLFGLDVLAIRAGLTPGLGAVILAHMVFALPYQVIALAGPWQALDPRFEAVAASLGAGPVRRFVTVRLAMMTASLLVTAAVSVAVSVGLYLPTQMIGAGRVATVTTEAVAAATGGDRRLLGLYATLQLVIPLLAFAVARWVPALLWRRRRGMRPVRWAA</sequence>
<evidence type="ECO:0000256" key="2">
    <source>
        <dbReference type="ARBA" id="ARBA00022448"/>
    </source>
</evidence>
<keyword evidence="2" id="KW-0813">Transport</keyword>
<dbReference type="GO" id="GO:0005886">
    <property type="term" value="C:plasma membrane"/>
    <property type="evidence" value="ECO:0007669"/>
    <property type="project" value="UniProtKB-SubCell"/>
</dbReference>
<protein>
    <submittedName>
        <fullName evidence="9">ABC transporter permease</fullName>
    </submittedName>
</protein>
<feature type="transmembrane region" description="Helical" evidence="7">
    <location>
        <begin position="352"/>
        <end position="380"/>
    </location>
</feature>
<dbReference type="PROSITE" id="PS50928">
    <property type="entry name" value="ABC_TM1"/>
    <property type="match status" value="2"/>
</dbReference>
<keyword evidence="4 7" id="KW-0812">Transmembrane</keyword>
<dbReference type="InterPro" id="IPR000515">
    <property type="entry name" value="MetI-like"/>
</dbReference>
<feature type="transmembrane region" description="Helical" evidence="7">
    <location>
        <begin position="421"/>
        <end position="441"/>
    </location>
</feature>
<keyword evidence="3" id="KW-1003">Cell membrane</keyword>
<feature type="transmembrane region" description="Helical" evidence="7">
    <location>
        <begin position="6"/>
        <end position="32"/>
    </location>
</feature>